<dbReference type="AlphaFoldDB" id="A0A369A3Q4"/>
<comment type="caution">
    <text evidence="2">The sequence shown here is derived from an EMBL/GenBank/DDBJ whole genome shotgun (WGS) entry which is preliminary data.</text>
</comment>
<dbReference type="GO" id="GO:0016874">
    <property type="term" value="F:ligase activity"/>
    <property type="evidence" value="ECO:0007669"/>
    <property type="project" value="UniProtKB-KW"/>
</dbReference>
<feature type="transmembrane region" description="Helical" evidence="1">
    <location>
        <begin position="98"/>
        <end position="116"/>
    </location>
</feature>
<dbReference type="RefSeq" id="WP_051889384.1">
    <property type="nucleotide sequence ID" value="NZ_BHZF01000004.1"/>
</dbReference>
<feature type="transmembrane region" description="Helical" evidence="1">
    <location>
        <begin position="154"/>
        <end position="175"/>
    </location>
</feature>
<feature type="transmembrane region" description="Helical" evidence="1">
    <location>
        <begin position="182"/>
        <end position="201"/>
    </location>
</feature>
<proteinExistence type="predicted"/>
<evidence type="ECO:0000313" key="3">
    <source>
        <dbReference type="Proteomes" id="UP000253517"/>
    </source>
</evidence>
<keyword evidence="1" id="KW-0812">Transmembrane</keyword>
<feature type="transmembrane region" description="Helical" evidence="1">
    <location>
        <begin position="128"/>
        <end position="148"/>
    </location>
</feature>
<protein>
    <submittedName>
        <fullName evidence="2">O-antigen ligase-like membrane protein</fullName>
    </submittedName>
</protein>
<feature type="transmembrane region" description="Helical" evidence="1">
    <location>
        <begin position="67"/>
        <end position="86"/>
    </location>
</feature>
<dbReference type="Proteomes" id="UP000253517">
    <property type="component" value="Unassembled WGS sequence"/>
</dbReference>
<sequence>MSQTQDRINRFFQNDVVAELLRWLAFLGLAAFTAVLIAKKGIAIGAVLLALPVVVAYFLLFFRYPKLGIYTSLVISFVLPMVNRWGDYYGIPLPPLGLGVDILLVLTYVVVILKYWRRVDFSALSNDVMLLLTIWMAYIILQVANPLAYSFAAWFYSMRGIALYQLLIIGLGFWMFNSKKDFYNWLHLFLAFSALGILWAIKQKFIGVSPAEQKWLDDGEATTHVLFGKLRIFSYYFDAGTFGAAMGHVSIVSAVLFLGPYSRVRKTFYFLMALFGFYAMMLSGTRGALAVPGLGGIAFLVMSKNVRLLLAGALVMISGFVFLKYTTLLQSNYEVNRLRTALDSDDPSLNTRKRNRKRLTEYLRDKPIGGGVGTTGSWGKRFSPGTWLADFEPDGLYTRIRAETGLIGRQFYVWMWLYILFKAIWKIWKMPAGTEEHNVSMALMAGYAGILMANYGNAVMTQHPISLVTFLSISTVYTIHRWNNPTKPYRDKEW</sequence>
<evidence type="ECO:0000313" key="2">
    <source>
        <dbReference type="EMBL" id="RCX02084.1"/>
    </source>
</evidence>
<reference evidence="2 3" key="1">
    <citation type="submission" date="2018-07" db="EMBL/GenBank/DDBJ databases">
        <title>Genomic Encyclopedia of Type Strains, Phase IV (KMG-IV): sequencing the most valuable type-strain genomes for metagenomic binning, comparative biology and taxonomic classification.</title>
        <authorList>
            <person name="Goeker M."/>
        </authorList>
    </citation>
    <scope>NUCLEOTIDE SEQUENCE [LARGE SCALE GENOMIC DNA]</scope>
    <source>
        <strain evidence="2 3">DSM 21410</strain>
    </source>
</reference>
<name>A0A369A3Q4_9FLAO</name>
<accession>A0A369A3Q4</accession>
<keyword evidence="3" id="KW-1185">Reference proteome</keyword>
<feature type="transmembrane region" description="Helical" evidence="1">
    <location>
        <begin position="411"/>
        <end position="428"/>
    </location>
</feature>
<keyword evidence="2" id="KW-0436">Ligase</keyword>
<dbReference type="EMBL" id="QPJS01000005">
    <property type="protein sequence ID" value="RCX02084.1"/>
    <property type="molecule type" value="Genomic_DNA"/>
</dbReference>
<feature type="transmembrane region" description="Helical" evidence="1">
    <location>
        <begin position="235"/>
        <end position="257"/>
    </location>
</feature>
<feature type="transmembrane region" description="Helical" evidence="1">
    <location>
        <begin position="269"/>
        <end position="302"/>
    </location>
</feature>
<keyword evidence="1" id="KW-0472">Membrane</keyword>
<keyword evidence="1" id="KW-1133">Transmembrane helix</keyword>
<feature type="transmembrane region" description="Helical" evidence="1">
    <location>
        <begin position="43"/>
        <end position="60"/>
    </location>
</feature>
<feature type="transmembrane region" description="Helical" evidence="1">
    <location>
        <begin position="20"/>
        <end position="37"/>
    </location>
</feature>
<feature type="transmembrane region" description="Helical" evidence="1">
    <location>
        <begin position="440"/>
        <end position="458"/>
    </location>
</feature>
<feature type="transmembrane region" description="Helical" evidence="1">
    <location>
        <begin position="308"/>
        <end position="329"/>
    </location>
</feature>
<gene>
    <name evidence="2" type="ORF">DES35_10555</name>
</gene>
<organism evidence="2 3">
    <name type="scientific">Schleiferia thermophila</name>
    <dbReference type="NCBI Taxonomy" id="884107"/>
    <lineage>
        <taxon>Bacteria</taxon>
        <taxon>Pseudomonadati</taxon>
        <taxon>Bacteroidota</taxon>
        <taxon>Flavobacteriia</taxon>
        <taxon>Flavobacteriales</taxon>
        <taxon>Schleiferiaceae</taxon>
        <taxon>Schleiferia</taxon>
    </lineage>
</organism>
<evidence type="ECO:0000256" key="1">
    <source>
        <dbReference type="SAM" id="Phobius"/>
    </source>
</evidence>